<protein>
    <submittedName>
        <fullName evidence="1">Uncharacterized protein</fullName>
    </submittedName>
</protein>
<accession>A0A2K1X2Z4</accession>
<keyword evidence="2" id="KW-1185">Reference proteome</keyword>
<dbReference type="Gene3D" id="1.10.510.10">
    <property type="entry name" value="Transferase(Phosphotransferase) domain 1"/>
    <property type="match status" value="1"/>
</dbReference>
<sequence length="87" mass="9469">MGQIPNMVCCLILCSGSYINEVSQTCAIFVVAEITQSCPYQKLVDPTLGGQWPESEVLKCIHIRLFCVQEAVADGPTMSQIVMMLSG</sequence>
<name>A0A2K1X2Z4_POPTR</name>
<reference evidence="1 2" key="1">
    <citation type="journal article" date="2006" name="Science">
        <title>The genome of black cottonwood, Populus trichocarpa (Torr. &amp; Gray).</title>
        <authorList>
            <person name="Tuskan G.A."/>
            <person name="Difazio S."/>
            <person name="Jansson S."/>
            <person name="Bohlmann J."/>
            <person name="Grigoriev I."/>
            <person name="Hellsten U."/>
            <person name="Putnam N."/>
            <person name="Ralph S."/>
            <person name="Rombauts S."/>
            <person name="Salamov A."/>
            <person name="Schein J."/>
            <person name="Sterck L."/>
            <person name="Aerts A."/>
            <person name="Bhalerao R.R."/>
            <person name="Bhalerao R.P."/>
            <person name="Blaudez D."/>
            <person name="Boerjan W."/>
            <person name="Brun A."/>
            <person name="Brunner A."/>
            <person name="Busov V."/>
            <person name="Campbell M."/>
            <person name="Carlson J."/>
            <person name="Chalot M."/>
            <person name="Chapman J."/>
            <person name="Chen G.L."/>
            <person name="Cooper D."/>
            <person name="Coutinho P.M."/>
            <person name="Couturier J."/>
            <person name="Covert S."/>
            <person name="Cronk Q."/>
            <person name="Cunningham R."/>
            <person name="Davis J."/>
            <person name="Degroeve S."/>
            <person name="Dejardin A."/>
            <person name="Depamphilis C."/>
            <person name="Detter J."/>
            <person name="Dirks B."/>
            <person name="Dubchak I."/>
            <person name="Duplessis S."/>
            <person name="Ehlting J."/>
            <person name="Ellis B."/>
            <person name="Gendler K."/>
            <person name="Goodstein D."/>
            <person name="Gribskov M."/>
            <person name="Grimwood J."/>
            <person name="Groover A."/>
            <person name="Gunter L."/>
            <person name="Hamberger B."/>
            <person name="Heinze B."/>
            <person name="Helariutta Y."/>
            <person name="Henrissat B."/>
            <person name="Holligan D."/>
            <person name="Holt R."/>
            <person name="Huang W."/>
            <person name="Islam-Faridi N."/>
            <person name="Jones S."/>
            <person name="Jones-Rhoades M."/>
            <person name="Jorgensen R."/>
            <person name="Joshi C."/>
            <person name="Kangasjarvi J."/>
            <person name="Karlsson J."/>
            <person name="Kelleher C."/>
            <person name="Kirkpatrick R."/>
            <person name="Kirst M."/>
            <person name="Kohler A."/>
            <person name="Kalluri U."/>
            <person name="Larimer F."/>
            <person name="Leebens-Mack J."/>
            <person name="Leple J.C."/>
            <person name="Locascio P."/>
            <person name="Lou Y."/>
            <person name="Lucas S."/>
            <person name="Martin F."/>
            <person name="Montanini B."/>
            <person name="Napoli C."/>
            <person name="Nelson D.R."/>
            <person name="Nelson C."/>
            <person name="Nieminen K."/>
            <person name="Nilsson O."/>
            <person name="Pereda V."/>
            <person name="Peter G."/>
            <person name="Philippe R."/>
            <person name="Pilate G."/>
            <person name="Poliakov A."/>
            <person name="Razumovskaya J."/>
            <person name="Richardson P."/>
            <person name="Rinaldi C."/>
            <person name="Ritland K."/>
            <person name="Rouze P."/>
            <person name="Ryaboy D."/>
            <person name="Schmutz J."/>
            <person name="Schrader J."/>
            <person name="Segerman B."/>
            <person name="Shin H."/>
            <person name="Siddiqui A."/>
            <person name="Sterky F."/>
            <person name="Terry A."/>
            <person name="Tsai C.J."/>
            <person name="Uberbacher E."/>
            <person name="Unneberg P."/>
            <person name="Vahala J."/>
            <person name="Wall K."/>
            <person name="Wessler S."/>
            <person name="Yang G."/>
            <person name="Yin T."/>
            <person name="Douglas C."/>
            <person name="Marra M."/>
            <person name="Sandberg G."/>
            <person name="Van de Peer Y."/>
            <person name="Rokhsar D."/>
        </authorList>
    </citation>
    <scope>NUCLEOTIDE SEQUENCE [LARGE SCALE GENOMIC DNA]</scope>
    <source>
        <strain evidence="2">cv. Nisqually</strain>
    </source>
</reference>
<dbReference type="EMBL" id="CM009306">
    <property type="protein sequence ID" value="PNS95144.1"/>
    <property type="molecule type" value="Genomic_DNA"/>
</dbReference>
<dbReference type="AlphaFoldDB" id="A0A2K1X2Z4"/>
<evidence type="ECO:0000313" key="1">
    <source>
        <dbReference type="EMBL" id="PNS95144.1"/>
    </source>
</evidence>
<proteinExistence type="predicted"/>
<dbReference type="STRING" id="3694.A0A2K1X2Z4"/>
<dbReference type="Proteomes" id="UP000006729">
    <property type="component" value="Chromosome 17"/>
</dbReference>
<gene>
    <name evidence="1" type="ORF">POPTR_017G040100</name>
</gene>
<evidence type="ECO:0000313" key="2">
    <source>
        <dbReference type="Proteomes" id="UP000006729"/>
    </source>
</evidence>
<dbReference type="InParanoid" id="A0A2K1X2Z4"/>
<organism evidence="1 2">
    <name type="scientific">Populus trichocarpa</name>
    <name type="common">Western balsam poplar</name>
    <name type="synonym">Populus balsamifera subsp. trichocarpa</name>
    <dbReference type="NCBI Taxonomy" id="3694"/>
    <lineage>
        <taxon>Eukaryota</taxon>
        <taxon>Viridiplantae</taxon>
        <taxon>Streptophyta</taxon>
        <taxon>Embryophyta</taxon>
        <taxon>Tracheophyta</taxon>
        <taxon>Spermatophyta</taxon>
        <taxon>Magnoliopsida</taxon>
        <taxon>eudicotyledons</taxon>
        <taxon>Gunneridae</taxon>
        <taxon>Pentapetalae</taxon>
        <taxon>rosids</taxon>
        <taxon>fabids</taxon>
        <taxon>Malpighiales</taxon>
        <taxon>Salicaceae</taxon>
        <taxon>Saliceae</taxon>
        <taxon>Populus</taxon>
    </lineage>
</organism>